<dbReference type="SUPFAM" id="SSF117916">
    <property type="entry name" value="Fe-S cluster assembly (FSCA) domain-like"/>
    <property type="match status" value="1"/>
</dbReference>
<feature type="non-terminal residue" evidence="1">
    <location>
        <position position="1"/>
    </location>
</feature>
<protein>
    <submittedName>
        <fullName evidence="1">NifU-like protein 3, chloroplastic</fullName>
    </submittedName>
</protein>
<dbReference type="Gene3D" id="3.30.300.130">
    <property type="entry name" value="Fe-S cluster assembly (FSCA)"/>
    <property type="match status" value="1"/>
</dbReference>
<dbReference type="PANTHER" id="PTHR36018">
    <property type="entry name" value="OS09G0481800 PROTEIN"/>
    <property type="match status" value="1"/>
</dbReference>
<reference evidence="1" key="1">
    <citation type="submission" date="2015-07" db="EMBL/GenBank/DDBJ databases">
        <title>Transcriptome Assembly of Anthurium amnicola.</title>
        <authorList>
            <person name="Suzuki J."/>
        </authorList>
    </citation>
    <scope>NUCLEOTIDE SEQUENCE</scope>
</reference>
<evidence type="ECO:0000313" key="1">
    <source>
        <dbReference type="EMBL" id="JAT41532.1"/>
    </source>
</evidence>
<dbReference type="PANTHER" id="PTHR36018:SF1">
    <property type="entry name" value="OS09G0481800 PROTEIN"/>
    <property type="match status" value="1"/>
</dbReference>
<organism evidence="1">
    <name type="scientific">Anthurium amnicola</name>
    <dbReference type="NCBI Taxonomy" id="1678845"/>
    <lineage>
        <taxon>Eukaryota</taxon>
        <taxon>Viridiplantae</taxon>
        <taxon>Streptophyta</taxon>
        <taxon>Embryophyta</taxon>
        <taxon>Tracheophyta</taxon>
        <taxon>Spermatophyta</taxon>
        <taxon>Magnoliopsida</taxon>
        <taxon>Liliopsida</taxon>
        <taxon>Araceae</taxon>
        <taxon>Pothoideae</taxon>
        <taxon>Potheae</taxon>
        <taxon>Anthurium</taxon>
    </lineage>
</organism>
<gene>
    <name evidence="1" type="primary">NIFU3_2</name>
    <name evidence="1" type="ORF">g.36787</name>
</gene>
<sequence length="168" mass="18826">QFKSGGERKMMALLRAPHNLPPFFFFSPLLRSSSSSSTFCGPAGLRAGSRRVALPSPLSNRTARQRAFRRPAISASALDLTEDNVRRVLADARTELAQIFDASVGITGDVDLAELDGPFVKLRLKGRFWHKRSTVLARLDNYLRNRIPEILEVDIEDEKQLDDSPENF</sequence>
<dbReference type="EMBL" id="GDJX01026404">
    <property type="protein sequence ID" value="JAT41532.1"/>
    <property type="molecule type" value="Transcribed_RNA"/>
</dbReference>
<accession>A0A1D1XGL9</accession>
<dbReference type="InterPro" id="IPR034904">
    <property type="entry name" value="FSCA_dom_sf"/>
</dbReference>
<dbReference type="AlphaFoldDB" id="A0A1D1XGL9"/>
<proteinExistence type="predicted"/>
<name>A0A1D1XGL9_9ARAE</name>